<comment type="similarity">
    <text evidence="2">Belongs to the bacterial solute-binding protein 5 family.</text>
</comment>
<protein>
    <submittedName>
        <fullName evidence="4">Peptide/nickel transport system substrate-binding protein</fullName>
    </submittedName>
</protein>
<dbReference type="Proteomes" id="UP000554286">
    <property type="component" value="Unassembled WGS sequence"/>
</dbReference>
<sequence length="657" mass="74274">MTTTTKRPMTLGRTALATAMRLPLLLPLLLSWLLPPGPVHAAPVEPPVLAEAVAAGALPPMAARLPAVPRVIDLAARDRETGRPGGQLDTLMGSAKDIRLMTVYGYSRLMGYDTAFRLVPDILRDVTVEDGRVFTLHLRPGHRWSDGHPFTTRDFLYWWEDMANHPLISPSGPPPEMMPHGTAPEVEALDAVTIRYTWDKPNPLFLPALAAARPLEIVRPAHYLRRFHADHADPAVLERRVRDGQYRDWRALHYEMDRWYRNTNPARPSLDPWVNTTEPPAQRFVFRRNPYFHRVDPTGQQLPYIDSVVITITDPKLVPARVGAGEMTLQARYLDFANFTFLRAAEGRNGTHVMLWREGKGASVALYPNLTTNDRVWRAVLRQADFRRALSLAIDRREINQVVFFGLGQETNNTMLRDSPLHNSRNEILYTRRDVEAANVLLDSLGHTARDSQGIRLLPDGRPMDLIVEEDGESIERLDALRLIKDQWRRIGVRMFIRTFSREVLKRRVYTGSPLMVAAGGLNNALATAIMPPNELVPISQDMWQWSAWGQYRETRGAAGEPVDLPEVKRLMALYDAWMLSDSEARQAEIWSEILAIHADQQFSIGILAGGMQPVVRALALRNVPEEALYNWNPGAHFGIHGMDTFFLAREPDRAGD</sequence>
<name>A0A7W6RE40_9PROT</name>
<proteinExistence type="inferred from homology"/>
<dbReference type="InterPro" id="IPR000914">
    <property type="entry name" value="SBP_5_dom"/>
</dbReference>
<dbReference type="AlphaFoldDB" id="A0A7W6RE40"/>
<evidence type="ECO:0000256" key="1">
    <source>
        <dbReference type="ARBA" id="ARBA00004418"/>
    </source>
</evidence>
<dbReference type="Gene3D" id="3.10.105.10">
    <property type="entry name" value="Dipeptide-binding Protein, Domain 3"/>
    <property type="match status" value="1"/>
</dbReference>
<feature type="domain" description="Solute-binding protein family 5" evidence="3">
    <location>
        <begin position="118"/>
        <end position="516"/>
    </location>
</feature>
<dbReference type="RefSeq" id="WP_221238395.1">
    <property type="nucleotide sequence ID" value="NZ_JACIGK010000012.1"/>
</dbReference>
<comment type="caution">
    <text evidence="4">The sequence shown here is derived from an EMBL/GenBank/DDBJ whole genome shotgun (WGS) entry which is preliminary data.</text>
</comment>
<dbReference type="GO" id="GO:0015833">
    <property type="term" value="P:peptide transport"/>
    <property type="evidence" value="ECO:0007669"/>
    <property type="project" value="TreeGrafter"/>
</dbReference>
<accession>A0A7W6RE40</accession>
<dbReference type="PANTHER" id="PTHR30290">
    <property type="entry name" value="PERIPLASMIC BINDING COMPONENT OF ABC TRANSPORTER"/>
    <property type="match status" value="1"/>
</dbReference>
<dbReference type="InterPro" id="IPR039424">
    <property type="entry name" value="SBP_5"/>
</dbReference>
<dbReference type="PANTHER" id="PTHR30290:SF62">
    <property type="entry name" value="OLIGOPEPTIDE ABC TRANSPORTER, PERIPLASMIC OLIGOPEPTIDE-BINDING PROTEIN"/>
    <property type="match status" value="1"/>
</dbReference>
<dbReference type="GO" id="GO:1904680">
    <property type="term" value="F:peptide transmembrane transporter activity"/>
    <property type="evidence" value="ECO:0007669"/>
    <property type="project" value="TreeGrafter"/>
</dbReference>
<gene>
    <name evidence="4" type="ORF">GGD89_001970</name>
</gene>
<dbReference type="Gene3D" id="3.40.190.10">
    <property type="entry name" value="Periplasmic binding protein-like II"/>
    <property type="match status" value="1"/>
</dbReference>
<dbReference type="SUPFAM" id="SSF53850">
    <property type="entry name" value="Periplasmic binding protein-like II"/>
    <property type="match status" value="1"/>
</dbReference>
<comment type="subcellular location">
    <subcellularLocation>
        <location evidence="1">Periplasm</location>
    </subcellularLocation>
</comment>
<evidence type="ECO:0000313" key="4">
    <source>
        <dbReference type="EMBL" id="MBB4266339.1"/>
    </source>
</evidence>
<keyword evidence="5" id="KW-1185">Reference proteome</keyword>
<evidence type="ECO:0000256" key="2">
    <source>
        <dbReference type="ARBA" id="ARBA00005695"/>
    </source>
</evidence>
<dbReference type="EMBL" id="JACIGK010000012">
    <property type="protein sequence ID" value="MBB4266339.1"/>
    <property type="molecule type" value="Genomic_DNA"/>
</dbReference>
<evidence type="ECO:0000259" key="3">
    <source>
        <dbReference type="Pfam" id="PF00496"/>
    </source>
</evidence>
<dbReference type="CDD" id="cd08500">
    <property type="entry name" value="PBP2_NikA_DppA_OppA_like_4"/>
    <property type="match status" value="1"/>
</dbReference>
<dbReference type="Pfam" id="PF00496">
    <property type="entry name" value="SBP_bac_5"/>
    <property type="match status" value="1"/>
</dbReference>
<organism evidence="4 5">
    <name type="scientific">Roseospira visakhapatnamensis</name>
    <dbReference type="NCBI Taxonomy" id="390880"/>
    <lineage>
        <taxon>Bacteria</taxon>
        <taxon>Pseudomonadati</taxon>
        <taxon>Pseudomonadota</taxon>
        <taxon>Alphaproteobacteria</taxon>
        <taxon>Rhodospirillales</taxon>
        <taxon>Rhodospirillaceae</taxon>
        <taxon>Roseospira</taxon>
    </lineage>
</organism>
<evidence type="ECO:0000313" key="5">
    <source>
        <dbReference type="Proteomes" id="UP000554286"/>
    </source>
</evidence>
<reference evidence="4 5" key="1">
    <citation type="submission" date="2020-08" db="EMBL/GenBank/DDBJ databases">
        <title>Genome sequencing of Purple Non-Sulfur Bacteria from various extreme environments.</title>
        <authorList>
            <person name="Mayer M."/>
        </authorList>
    </citation>
    <scope>NUCLEOTIDE SEQUENCE [LARGE SCALE GENOMIC DNA]</scope>
    <source>
        <strain evidence="4 5">JA131</strain>
    </source>
</reference>